<feature type="non-terminal residue" evidence="3">
    <location>
        <position position="430"/>
    </location>
</feature>
<keyword evidence="1" id="KW-0472">Membrane</keyword>
<accession>A0ABM1ETK2</accession>
<dbReference type="PANTHER" id="PTHR21329:SF3">
    <property type="entry name" value="PHOSPHATIDYLINOSITOL N-ACETYLGLUCOSAMINYLTRANSFERASE SUBUNIT Q"/>
    <property type="match status" value="1"/>
</dbReference>
<organism evidence="2 3">
    <name type="scientific">Priapulus caudatus</name>
    <name type="common">Priapulid worm</name>
    <dbReference type="NCBI Taxonomy" id="37621"/>
    <lineage>
        <taxon>Eukaryota</taxon>
        <taxon>Metazoa</taxon>
        <taxon>Ecdysozoa</taxon>
        <taxon>Scalidophora</taxon>
        <taxon>Priapulida</taxon>
        <taxon>Priapulimorpha</taxon>
        <taxon>Priapulimorphida</taxon>
        <taxon>Priapulidae</taxon>
        <taxon>Priapulus</taxon>
    </lineage>
</organism>
<keyword evidence="1" id="KW-0812">Transmembrane</keyword>
<feature type="transmembrane region" description="Helical" evidence="1">
    <location>
        <begin position="374"/>
        <end position="393"/>
    </location>
</feature>
<reference evidence="3" key="1">
    <citation type="submission" date="2025-08" db="UniProtKB">
        <authorList>
            <consortium name="RefSeq"/>
        </authorList>
    </citation>
    <scope>IDENTIFICATION</scope>
</reference>
<sequence length="430" mass="48197">MQGYCIREGLKVYIPEYILKLNPDSCLLFGCRTQTSCFITAVIHLPVKIHELENLLSRCNSPKPSQRVSGRIGGALPACAWDVVGIWNSAHSDIGDHREHDGHVNTAHLLGALRHRLGDHREKDASWLVIEAKPSELPHAHLSPVGSMCASQPQLPILLIAYKTSTLLQSCVLQQPEPAVRSPSETADMIILTRILRQYCCLRERWAVTEKMVRVDSTDLIGRAVFREKQVVVPDSPISPVPHRAVSRVSKVIAWSSTGRQLVNSYNKIKLLSSDQPILRKWNVATSIALDVLLGLLLLYTLHSYGYNHITFATHILDFADRIVGLLQTILIWLMGVPAGLKLNAPLNFALGRFFLYHIYLWKGYIVVLLKPNLPALVFCVGVVGLGGLSFQISMLSDVVVLLTVHIYCFYVYAARLYYIMVYALRSLFR</sequence>
<evidence type="ECO:0000313" key="2">
    <source>
        <dbReference type="Proteomes" id="UP000695022"/>
    </source>
</evidence>
<name>A0ABM1ETK2_PRICU</name>
<dbReference type="PANTHER" id="PTHR21329">
    <property type="entry name" value="PHOSPHATIDYLINOSITOL N-ACETYLGLUCOSAMINYLTRANSFERASE SUBUNIT Q-RELATED"/>
    <property type="match status" value="1"/>
</dbReference>
<proteinExistence type="predicted"/>
<feature type="transmembrane region" description="Helical" evidence="1">
    <location>
        <begin position="399"/>
        <end position="425"/>
    </location>
</feature>
<dbReference type="RefSeq" id="XP_014675523.1">
    <property type="nucleotide sequence ID" value="XM_014820037.1"/>
</dbReference>
<feature type="transmembrane region" description="Helical" evidence="1">
    <location>
        <begin position="323"/>
        <end position="341"/>
    </location>
</feature>
<feature type="transmembrane region" description="Helical" evidence="1">
    <location>
        <begin position="347"/>
        <end position="362"/>
    </location>
</feature>
<dbReference type="Proteomes" id="UP000695022">
    <property type="component" value="Unplaced"/>
</dbReference>
<keyword evidence="1" id="KW-1133">Transmembrane helix</keyword>
<dbReference type="Pfam" id="PF05024">
    <property type="entry name" value="Gpi1"/>
    <property type="match status" value="1"/>
</dbReference>
<dbReference type="InterPro" id="IPR007720">
    <property type="entry name" value="PigQ/GPI1"/>
</dbReference>
<dbReference type="GeneID" id="106815567"/>
<evidence type="ECO:0000313" key="3">
    <source>
        <dbReference type="RefSeq" id="XP_014675523.1"/>
    </source>
</evidence>
<feature type="transmembrane region" description="Helical" evidence="1">
    <location>
        <begin position="282"/>
        <end position="302"/>
    </location>
</feature>
<gene>
    <name evidence="3" type="primary">LOC106815567</name>
</gene>
<protein>
    <submittedName>
        <fullName evidence="3">Uncharacterized protein LOC106815567</fullName>
    </submittedName>
</protein>
<keyword evidence="2" id="KW-1185">Reference proteome</keyword>
<evidence type="ECO:0000256" key="1">
    <source>
        <dbReference type="SAM" id="Phobius"/>
    </source>
</evidence>